<dbReference type="AlphaFoldDB" id="A0A7M1S2A4"/>
<dbReference type="GO" id="GO:0016620">
    <property type="term" value="F:oxidoreductase activity, acting on the aldehyde or oxo group of donors, NAD or NADP as acceptor"/>
    <property type="evidence" value="ECO:0007669"/>
    <property type="project" value="InterPro"/>
</dbReference>
<dbReference type="EMBL" id="CP063164">
    <property type="protein sequence ID" value="QOR61161.1"/>
    <property type="molecule type" value="Genomic_DNA"/>
</dbReference>
<dbReference type="InterPro" id="IPR020831">
    <property type="entry name" value="GlycerAld/Erythrose_P_DH"/>
</dbReference>
<dbReference type="Gene3D" id="3.40.50.720">
    <property type="entry name" value="NAD(P)-binding Rossmann-like Domain"/>
    <property type="match status" value="1"/>
</dbReference>
<comment type="subunit">
    <text evidence="1">Homotetramer.</text>
</comment>
<keyword evidence="4" id="KW-0547">Nucleotide-binding</keyword>
<dbReference type="PIRSF" id="PIRSF000149">
    <property type="entry name" value="GAP_DH"/>
    <property type="match status" value="1"/>
</dbReference>
<dbReference type="InterPro" id="IPR020829">
    <property type="entry name" value="GlycerAld_3-P_DH_cat"/>
</dbReference>
<comment type="similarity">
    <text evidence="6">Belongs to the glyceraldehyde-3-phosphate dehydrogenase family.</text>
</comment>
<feature type="domain" description="Glyceraldehyde 3-phosphate dehydrogenase NAD(P) binding" evidence="7">
    <location>
        <begin position="6"/>
        <end position="153"/>
    </location>
</feature>
<dbReference type="FunFam" id="3.40.50.720:FF:000001">
    <property type="entry name" value="Glyceraldehyde-3-phosphate dehydrogenase"/>
    <property type="match status" value="1"/>
</dbReference>
<dbReference type="InterPro" id="IPR036291">
    <property type="entry name" value="NAD(P)-bd_dom_sf"/>
</dbReference>
<feature type="binding site" evidence="4">
    <location>
        <position position="123"/>
    </location>
    <ligand>
        <name>NAD(+)</name>
        <dbReference type="ChEBI" id="CHEBI:57540"/>
    </ligand>
</feature>
<feature type="site" description="Activates thiol group during catalysis" evidence="5">
    <location>
        <position position="180"/>
    </location>
</feature>
<evidence type="ECO:0000256" key="4">
    <source>
        <dbReference type="PIRSR" id="PIRSR000149-3"/>
    </source>
</evidence>
<keyword evidence="4" id="KW-0520">NAD</keyword>
<dbReference type="PRINTS" id="PR00078">
    <property type="entry name" value="G3PDHDRGNASE"/>
</dbReference>
<protein>
    <submittedName>
        <fullName evidence="8">Type I glyceraldehyde-3-phosphate dehydrogenase</fullName>
    </submittedName>
</protein>
<evidence type="ECO:0000256" key="5">
    <source>
        <dbReference type="PIRSR" id="PIRSR000149-4"/>
    </source>
</evidence>
<dbReference type="Proteomes" id="UP000595074">
    <property type="component" value="Chromosome"/>
</dbReference>
<evidence type="ECO:0000256" key="1">
    <source>
        <dbReference type="ARBA" id="ARBA00011881"/>
    </source>
</evidence>
<evidence type="ECO:0000256" key="2">
    <source>
        <dbReference type="ARBA" id="ARBA00023002"/>
    </source>
</evidence>
<dbReference type="PANTHER" id="PTHR43148">
    <property type="entry name" value="GLYCERALDEHYDE-3-PHOSPHATE DEHYDROGENASE 2"/>
    <property type="match status" value="1"/>
</dbReference>
<dbReference type="GO" id="GO:0051287">
    <property type="term" value="F:NAD binding"/>
    <property type="evidence" value="ECO:0007669"/>
    <property type="project" value="InterPro"/>
</dbReference>
<feature type="active site" description="Nucleophile" evidence="3">
    <location>
        <position position="153"/>
    </location>
</feature>
<feature type="binding site" evidence="4">
    <location>
        <begin position="15"/>
        <end position="16"/>
    </location>
    <ligand>
        <name>NAD(+)</name>
        <dbReference type="ChEBI" id="CHEBI:57540"/>
    </ligand>
</feature>
<dbReference type="RefSeq" id="WP_197547834.1">
    <property type="nucleotide sequence ID" value="NZ_CP063164.1"/>
</dbReference>
<gene>
    <name evidence="8" type="ORF">IMZ28_06770</name>
</gene>
<dbReference type="CDD" id="cd05214">
    <property type="entry name" value="GAPDH_I_N"/>
    <property type="match status" value="1"/>
</dbReference>
<keyword evidence="9" id="KW-1185">Reference proteome</keyword>
<evidence type="ECO:0000256" key="3">
    <source>
        <dbReference type="PIRSR" id="PIRSR000149-1"/>
    </source>
</evidence>
<sequence>MNKKRIRVFINGFGRIGRSTARIILKESSFELVGINDLYSYEQMAYLLKYDSLYPALPYSIKTEGDVLFIDERKVQLFSESNPEKMDLGALDVDVVLQCSGMFLTVEANLPLIRNGAKRVLVSAPASDSMPTYIYGVNHETFEGEYIVSNSSCSANAIVPIFKIVDKYFGIQGAIMNMYHSYTSYQNLLDNSHYSMDIRRTRSATQNTIPLISSAAEATACFFPHLKGRMSAKSIRVPIPAATLYDLTVKLNGRYTKEEVNFRFEEEVRSIYADILDITNTPGGADNYIQNPYSAVINLPFTDVAGENLLRISAWQDNEYGYAKRVVDMAKIIGLFS</sequence>
<proteinExistence type="inferred from homology"/>
<evidence type="ECO:0000256" key="6">
    <source>
        <dbReference type="RuleBase" id="RU000397"/>
    </source>
</evidence>
<accession>A0A7M1S2A4</accession>
<dbReference type="KEGG" id="sinu:IMZ28_06770"/>
<dbReference type="Pfam" id="PF00044">
    <property type="entry name" value="Gp_dh_N"/>
    <property type="match status" value="1"/>
</dbReference>
<feature type="binding site" evidence="4">
    <location>
        <position position="318"/>
    </location>
    <ligand>
        <name>NAD(+)</name>
        <dbReference type="ChEBI" id="CHEBI:57540"/>
    </ligand>
</feature>
<dbReference type="InterPro" id="IPR020828">
    <property type="entry name" value="GlycerAld_3-P_DH_NAD(P)-bd"/>
</dbReference>
<dbReference type="SUPFAM" id="SSF51735">
    <property type="entry name" value="NAD(P)-binding Rossmann-fold domains"/>
    <property type="match status" value="1"/>
</dbReference>
<dbReference type="Pfam" id="PF02800">
    <property type="entry name" value="Gp_dh_C"/>
    <property type="match status" value="1"/>
</dbReference>
<evidence type="ECO:0000313" key="8">
    <source>
        <dbReference type="EMBL" id="QOR61161.1"/>
    </source>
</evidence>
<reference evidence="8 9" key="1">
    <citation type="submission" date="2020-10" db="EMBL/GenBank/DDBJ databases">
        <title>The genome of sulfurovum sp.</title>
        <authorList>
            <person name="Xie S."/>
            <person name="Shao Z."/>
            <person name="Jiang L."/>
        </authorList>
    </citation>
    <scope>NUCLEOTIDE SEQUENCE [LARGE SCALE GENOMIC DNA]</scope>
    <source>
        <strain evidence="8 9">ST-419</strain>
    </source>
</reference>
<organism evidence="8 9">
    <name type="scientific">Sulfurovum indicum</name>
    <dbReference type="NCBI Taxonomy" id="2779528"/>
    <lineage>
        <taxon>Bacteria</taxon>
        <taxon>Pseudomonadati</taxon>
        <taxon>Campylobacterota</taxon>
        <taxon>Epsilonproteobacteria</taxon>
        <taxon>Campylobacterales</taxon>
        <taxon>Sulfurovaceae</taxon>
        <taxon>Sulfurovum</taxon>
    </lineage>
</organism>
<keyword evidence="2" id="KW-0560">Oxidoreductase</keyword>
<feature type="binding site" evidence="4">
    <location>
        <position position="37"/>
    </location>
    <ligand>
        <name>NAD(+)</name>
        <dbReference type="ChEBI" id="CHEBI:57540"/>
    </ligand>
</feature>
<name>A0A7M1S2A4_9BACT</name>
<evidence type="ECO:0000259" key="7">
    <source>
        <dbReference type="SMART" id="SM00846"/>
    </source>
</evidence>
<dbReference type="SUPFAM" id="SSF55347">
    <property type="entry name" value="Glyceraldehyde-3-phosphate dehydrogenase-like, C-terminal domain"/>
    <property type="match status" value="1"/>
</dbReference>
<evidence type="ECO:0000313" key="9">
    <source>
        <dbReference type="Proteomes" id="UP000595074"/>
    </source>
</evidence>
<dbReference type="Gene3D" id="3.30.360.10">
    <property type="entry name" value="Dihydrodipicolinate Reductase, domain 2"/>
    <property type="match status" value="1"/>
</dbReference>
<dbReference type="SMART" id="SM00846">
    <property type="entry name" value="Gp_dh_N"/>
    <property type="match status" value="1"/>
</dbReference>